<feature type="compositionally biased region" description="Basic and acidic residues" evidence="16">
    <location>
        <begin position="1873"/>
        <end position="1882"/>
    </location>
</feature>
<dbReference type="EMBL" id="CAMXCT010006607">
    <property type="protein sequence ID" value="CAI4016862.1"/>
    <property type="molecule type" value="Genomic_DNA"/>
</dbReference>
<feature type="compositionally biased region" description="Low complexity" evidence="16">
    <location>
        <begin position="1928"/>
        <end position="1938"/>
    </location>
</feature>
<dbReference type="Gene3D" id="3.40.50.150">
    <property type="entry name" value="Vaccinia Virus protein VP39"/>
    <property type="match status" value="1"/>
</dbReference>
<dbReference type="InterPro" id="IPR044492">
    <property type="entry name" value="P_typ_ATPase_HD_dom"/>
</dbReference>
<dbReference type="SUPFAM" id="SSF81653">
    <property type="entry name" value="Calcium ATPase, transduction domain A"/>
    <property type="match status" value="1"/>
</dbReference>
<dbReference type="InterPro" id="IPR018303">
    <property type="entry name" value="ATPase_P-typ_P_site"/>
</dbReference>
<dbReference type="InterPro" id="IPR002575">
    <property type="entry name" value="Aminoglycoside_PTrfase"/>
</dbReference>
<dbReference type="SFLD" id="SFLDF00027">
    <property type="entry name" value="p-type_atpase"/>
    <property type="match status" value="1"/>
</dbReference>
<feature type="region of interest" description="Disordered" evidence="16">
    <location>
        <begin position="1571"/>
        <end position="1627"/>
    </location>
</feature>
<dbReference type="GO" id="GO:0016020">
    <property type="term" value="C:membrane"/>
    <property type="evidence" value="ECO:0007669"/>
    <property type="project" value="UniProtKB-SubCell"/>
</dbReference>
<gene>
    <name evidence="19" type="ORF">C1SCF055_LOCUS41557</name>
</gene>
<dbReference type="FunFam" id="3.40.50.1000:FF:000211">
    <property type="entry name" value="Plasma membrane ATPase"/>
    <property type="match status" value="1"/>
</dbReference>
<keyword evidence="15" id="KW-0175">Coiled coil</keyword>
<evidence type="ECO:0000256" key="6">
    <source>
        <dbReference type="ARBA" id="ARBA00022679"/>
    </source>
</evidence>
<dbReference type="Pfam" id="PF01636">
    <property type="entry name" value="APH"/>
    <property type="match status" value="1"/>
</dbReference>
<keyword evidence="10" id="KW-0067">ATP-binding</keyword>
<reference evidence="19" key="1">
    <citation type="submission" date="2022-10" db="EMBL/GenBank/DDBJ databases">
        <authorList>
            <person name="Chen Y."/>
            <person name="Dougan E. K."/>
            <person name="Chan C."/>
            <person name="Rhodes N."/>
            <person name="Thang M."/>
        </authorList>
    </citation>
    <scope>NUCLEOTIDE SEQUENCE</scope>
</reference>
<dbReference type="Gene3D" id="3.90.1200.10">
    <property type="match status" value="1"/>
</dbReference>
<feature type="transmembrane region" description="Helical" evidence="17">
    <location>
        <begin position="705"/>
        <end position="724"/>
    </location>
</feature>
<feature type="compositionally biased region" description="Basic and acidic residues" evidence="16">
    <location>
        <begin position="1807"/>
        <end position="1833"/>
    </location>
</feature>
<dbReference type="GO" id="GO:0008553">
    <property type="term" value="F:P-type proton-exporting transporter activity"/>
    <property type="evidence" value="ECO:0007669"/>
    <property type="project" value="UniProtKB-EC"/>
</dbReference>
<dbReference type="InterPro" id="IPR059000">
    <property type="entry name" value="ATPase_P-type_domA"/>
</dbReference>
<feature type="transmembrane region" description="Helical" evidence="17">
    <location>
        <begin position="1248"/>
        <end position="1267"/>
    </location>
</feature>
<feature type="compositionally biased region" description="Basic residues" evidence="16">
    <location>
        <begin position="1956"/>
        <end position="1965"/>
    </location>
</feature>
<feature type="domain" description="Cation-transporting P-type ATPase N-terminal" evidence="18">
    <location>
        <begin position="442"/>
        <end position="514"/>
    </location>
</feature>
<keyword evidence="9" id="KW-0547">Nucleotide-binding</keyword>
<evidence type="ECO:0000256" key="10">
    <source>
        <dbReference type="ARBA" id="ARBA00022840"/>
    </source>
</evidence>
<keyword evidence="8" id="KW-0479">Metal-binding</keyword>
<dbReference type="Pfam" id="PF00690">
    <property type="entry name" value="Cation_ATPase_N"/>
    <property type="match status" value="1"/>
</dbReference>
<evidence type="ECO:0000256" key="13">
    <source>
        <dbReference type="ARBA" id="ARBA00022989"/>
    </source>
</evidence>
<evidence type="ECO:0000313" key="21">
    <source>
        <dbReference type="Proteomes" id="UP001152797"/>
    </source>
</evidence>
<feature type="compositionally biased region" description="Basic residues" evidence="16">
    <location>
        <begin position="1917"/>
        <end position="1927"/>
    </location>
</feature>
<keyword evidence="5" id="KW-0489">Methyltransferase</keyword>
<dbReference type="GO" id="GO:0046872">
    <property type="term" value="F:metal ion binding"/>
    <property type="evidence" value="ECO:0007669"/>
    <property type="project" value="UniProtKB-KW"/>
</dbReference>
<evidence type="ECO:0000256" key="14">
    <source>
        <dbReference type="ARBA" id="ARBA00023136"/>
    </source>
</evidence>
<evidence type="ECO:0000256" key="12">
    <source>
        <dbReference type="ARBA" id="ARBA00022967"/>
    </source>
</evidence>
<feature type="region of interest" description="Disordered" evidence="16">
    <location>
        <begin position="278"/>
        <end position="342"/>
    </location>
</feature>
<dbReference type="Gene3D" id="1.20.1110.10">
    <property type="entry name" value="Calcium-transporting ATPase, transmembrane domain"/>
    <property type="match status" value="1"/>
</dbReference>
<feature type="coiled-coil region" evidence="15">
    <location>
        <begin position="349"/>
        <end position="390"/>
    </location>
</feature>
<evidence type="ECO:0000256" key="16">
    <source>
        <dbReference type="SAM" id="MobiDB-lite"/>
    </source>
</evidence>
<dbReference type="OrthoDB" id="116380at2759"/>
<feature type="transmembrane region" description="Helical" evidence="17">
    <location>
        <begin position="1106"/>
        <end position="1127"/>
    </location>
</feature>
<evidence type="ECO:0000256" key="1">
    <source>
        <dbReference type="ARBA" id="ARBA00004141"/>
    </source>
</evidence>
<dbReference type="Pfam" id="PF00122">
    <property type="entry name" value="E1-E2_ATPase"/>
    <property type="match status" value="1"/>
</dbReference>
<keyword evidence="21" id="KW-1185">Reference proteome</keyword>
<dbReference type="InterPro" id="IPR001525">
    <property type="entry name" value="C5_MeTfrase"/>
</dbReference>
<comment type="similarity">
    <text evidence="2">Belongs to the cation transport ATPase (P-type) (TC 3.A.3) family. Type IIIA subfamily.</text>
</comment>
<dbReference type="Gene3D" id="2.70.150.10">
    <property type="entry name" value="Calcium-transporting ATPase, cytoplasmic transduction domain A"/>
    <property type="match status" value="1"/>
</dbReference>
<evidence type="ECO:0000256" key="3">
    <source>
        <dbReference type="ARBA" id="ARBA00012476"/>
    </source>
</evidence>
<dbReference type="InterPro" id="IPR008250">
    <property type="entry name" value="ATPase_P-typ_transduc_dom_A_sf"/>
</dbReference>
<evidence type="ECO:0000256" key="11">
    <source>
        <dbReference type="ARBA" id="ARBA00022842"/>
    </source>
</evidence>
<dbReference type="InterPro" id="IPR023299">
    <property type="entry name" value="ATPase_P-typ_cyto_dom_N"/>
</dbReference>
<keyword evidence="4" id="KW-0597">Phosphoprotein</keyword>
<dbReference type="SUPFAM" id="SSF53335">
    <property type="entry name" value="S-adenosyl-L-methionine-dependent methyltransferases"/>
    <property type="match status" value="1"/>
</dbReference>
<dbReference type="Pfam" id="PF00145">
    <property type="entry name" value="DNA_methylase"/>
    <property type="match status" value="1"/>
</dbReference>
<dbReference type="EC" id="7.1.2.1" evidence="3"/>
<feature type="compositionally biased region" description="Low complexity" evidence="16">
    <location>
        <begin position="1968"/>
        <end position="1981"/>
    </location>
</feature>
<dbReference type="GO" id="GO:0120029">
    <property type="term" value="P:proton export across plasma membrane"/>
    <property type="evidence" value="ECO:0007669"/>
    <property type="project" value="InterPro"/>
</dbReference>
<dbReference type="InterPro" id="IPR036412">
    <property type="entry name" value="HAD-like_sf"/>
</dbReference>
<dbReference type="EMBL" id="CAMXCT030006607">
    <property type="protein sequence ID" value="CAL4804174.1"/>
    <property type="molecule type" value="Genomic_DNA"/>
</dbReference>
<dbReference type="SFLD" id="SFLDS00003">
    <property type="entry name" value="Haloacid_Dehalogenase"/>
    <property type="match status" value="1"/>
</dbReference>
<feature type="region of interest" description="Disordered" evidence="16">
    <location>
        <begin position="394"/>
        <end position="435"/>
    </location>
</feature>
<dbReference type="PANTHER" id="PTHR42861">
    <property type="entry name" value="CALCIUM-TRANSPORTING ATPASE"/>
    <property type="match status" value="1"/>
</dbReference>
<keyword evidence="14 17" id="KW-0472">Membrane</keyword>
<dbReference type="NCBIfam" id="TIGR01494">
    <property type="entry name" value="ATPase_P-type"/>
    <property type="match status" value="2"/>
</dbReference>
<feature type="compositionally biased region" description="Basic and acidic residues" evidence="16">
    <location>
        <begin position="1597"/>
        <end position="1627"/>
    </location>
</feature>
<dbReference type="SUPFAM" id="SSF56112">
    <property type="entry name" value="Protein kinase-like (PK-like)"/>
    <property type="match status" value="1"/>
</dbReference>
<comment type="caution">
    <text evidence="19">The sequence shown here is derived from an EMBL/GenBank/DDBJ whole genome shotgun (WGS) entry which is preliminary data.</text>
</comment>
<evidence type="ECO:0000256" key="17">
    <source>
        <dbReference type="SAM" id="Phobius"/>
    </source>
</evidence>
<keyword evidence="13 17" id="KW-1133">Transmembrane helix</keyword>
<dbReference type="InterPro" id="IPR006534">
    <property type="entry name" value="P-type_ATPase_IIIA"/>
</dbReference>
<protein>
    <recommendedName>
        <fullName evidence="3">P-type H(+)-exporting transporter</fullName>
        <ecNumber evidence="3">7.1.2.1</ecNumber>
    </recommendedName>
</protein>
<dbReference type="InterPro" id="IPR004014">
    <property type="entry name" value="ATPase_P-typ_cation-transptr_N"/>
</dbReference>
<feature type="coiled-coil region" evidence="15">
    <location>
        <begin position="1422"/>
        <end position="1456"/>
    </location>
</feature>
<feature type="transmembrane region" description="Helical" evidence="17">
    <location>
        <begin position="1133"/>
        <end position="1151"/>
    </location>
</feature>
<evidence type="ECO:0000256" key="2">
    <source>
        <dbReference type="ARBA" id="ARBA00008804"/>
    </source>
</evidence>
<dbReference type="PROSITE" id="PS00154">
    <property type="entry name" value="ATPASE_E1_E2"/>
    <property type="match status" value="1"/>
</dbReference>
<feature type="compositionally biased region" description="Basic and acidic residues" evidence="16">
    <location>
        <begin position="324"/>
        <end position="336"/>
    </location>
</feature>
<dbReference type="Gene3D" id="3.40.50.1000">
    <property type="entry name" value="HAD superfamily/HAD-like"/>
    <property type="match status" value="1"/>
</dbReference>
<evidence type="ECO:0000256" key="8">
    <source>
        <dbReference type="ARBA" id="ARBA00022723"/>
    </source>
</evidence>
<dbReference type="Gene3D" id="3.40.1110.10">
    <property type="entry name" value="Calcium-transporting ATPase, cytoplasmic domain N"/>
    <property type="match status" value="1"/>
</dbReference>
<feature type="region of interest" description="Disordered" evidence="16">
    <location>
        <begin position="2139"/>
        <end position="2181"/>
    </location>
</feature>
<dbReference type="SUPFAM" id="SSF56784">
    <property type="entry name" value="HAD-like"/>
    <property type="match status" value="1"/>
</dbReference>
<dbReference type="SFLD" id="SFLDG00002">
    <property type="entry name" value="C1.7:_P-type_atpase_like"/>
    <property type="match status" value="1"/>
</dbReference>
<dbReference type="Proteomes" id="UP001152797">
    <property type="component" value="Unassembled WGS sequence"/>
</dbReference>
<evidence type="ECO:0000256" key="15">
    <source>
        <dbReference type="SAM" id="Coils"/>
    </source>
</evidence>
<dbReference type="EMBL" id="CAMXCT020006607">
    <property type="protein sequence ID" value="CAL1170237.1"/>
    <property type="molecule type" value="Genomic_DNA"/>
</dbReference>
<evidence type="ECO:0000256" key="5">
    <source>
        <dbReference type="ARBA" id="ARBA00022603"/>
    </source>
</evidence>
<evidence type="ECO:0000256" key="4">
    <source>
        <dbReference type="ARBA" id="ARBA00022553"/>
    </source>
</evidence>
<dbReference type="InterPro" id="IPR001757">
    <property type="entry name" value="P_typ_ATPase"/>
</dbReference>
<feature type="compositionally biased region" description="Basic and acidic residues" evidence="16">
    <location>
        <begin position="1944"/>
        <end position="1955"/>
    </location>
</feature>
<feature type="region of interest" description="Disordered" evidence="16">
    <location>
        <begin position="1914"/>
        <end position="2012"/>
    </location>
</feature>
<keyword evidence="6" id="KW-0808">Transferase</keyword>
<keyword evidence="7 17" id="KW-0812">Transmembrane</keyword>
<dbReference type="GO" id="GO:0032259">
    <property type="term" value="P:methylation"/>
    <property type="evidence" value="ECO:0007669"/>
    <property type="project" value="UniProtKB-KW"/>
</dbReference>
<dbReference type="PRINTS" id="PR00120">
    <property type="entry name" value="HATPASE"/>
</dbReference>
<dbReference type="GO" id="GO:0005524">
    <property type="term" value="F:ATP binding"/>
    <property type="evidence" value="ECO:0007669"/>
    <property type="project" value="UniProtKB-KW"/>
</dbReference>
<comment type="subcellular location">
    <subcellularLocation>
        <location evidence="1">Membrane</location>
        <topology evidence="1">Multi-pass membrane protein</topology>
    </subcellularLocation>
</comment>
<sequence>MIVLVDEFLEGGTLSVDDLTSTTLQDVGRLYARLHRSDVGWFNPIRQQLMESQLLTAAECDWAGCLWLLPRLQRLVPEKNAEQLAAEGIDWHFVAEEIRALPSNDALPRKGVTTSTVCVHGDAHLGNIMWHRGQLRLIDFDMTAVGPAGADLAYLVLMLFRCGFSPDAVASVEAQRCFAEGYLLGMALDASEQALEDFLFDMHRWAYIGLLQMGLLCAVLMNNKGDPRKRQLMHERGPVLLHPKFLSKAKEVLRLAVTEKMVRERLIKVQHGMAGFRNSDKKLGERAGQPGGWLDPQAVNLTGPPPPEVLRCLAPPSEDDISQEDGKTASSERQKEPISPLSPKVVEELASLRWELQERQRTVSSLEELVDLLQTRCRELEDESRELVDLAASKHEQEQLEAGVPHERRDEDGRGMKPADDEREREPAGKEPEAGGQLVGFAEAKLVQNDALGKVGGERDGLTSEEAKKRMEEYGPNEIPVIETPIWKMILSQFVGTMPVMLEVSCIISAAAGDWPDFFVILAMVLVNAALGFREEMKAKNALAELTNQMESSIPCLRDGKTESMPVSKLVPGDVIHLRGGALTPADVEWLEGDILSIDTAALTGEPLPRKYPSEEYGKLILSGTTVKSGEAYCVVRLTGTNTEIGQGQADIMADRATASVSVFEQKVMVVVNIIISIAVLDAICIVLVQGLVRNGFDVDFKGTLLTALSILIAAVPIALPLVLQVTMAIGAYRMATDHHAIVTRMSALQDIASMDVLCSDKTGTLTTAKMSINLEKIWTAKKDGFSILDPYYYRSPNQELAAQQMLLVMGIMCSNPDKKDDAIDGALLRAWDKMKQEQGDAPAKMREGYQQLDLTGFNPEVKRTVATVKRLYDDQKLIVAKGLASKILDTSSGGQDSGKLQWTCEECKEEGFLEMVQKTDQELSSKGYKTIAVAAGIEGKGMHFLGLLPMIDPPRYDTAITVQRLMNSGVEVKMITGDHLNIAIETARMVGMATNILPGEATREGGHTGDETIREAGGFAQVLPRDKRECVLALQRSYELVVGMTGDGVNDAPALSAAQCGIAVEDATDAAKNAAAMILTTEGLSAVFGAVVESRKIFARLFSYVSYRLAATIQILLYLSILVYVFDCTLDPLYVILLALFNDVTMIPVAEDNQTAAAEPQHAVVGHLIGFSMTLGIFQSVASIIFYLCMDMGLIHGIESHRETGHYPTSVHAQNAIWLQVSIAAEFLIFSARSPGLFFFSRPSTELLFSTMAGNVVSTLLAVYAFPEPLSVGECVTVWVYDIAALLAVDLAKMVYKFIHEADAAGVIDEYQMALEDAQLKHGDETQPIENPEAHLKAYRESVKIMKQNSVRLSQKQRASMKFLATGQQRASRVISQSSNMAGKGHTQMRSSVKMGDDLRKRTPATSVRFKCRSSIRSNLSSERDLEMERLKLRCEELEEERMGLEMQLEESKAQGSSLAATLKQSGINVAGAKGNDSESEDAEKDWSREDLEARCLRLEAEKEKLQKHVERLWQMCEALDASAKPEEQQLQGRQGSLEELNFEAVVERAVSMKATERWLSLPVLATAVHGGAKGNQKKNTEEAGKSALHVRPRTRSHDRVDPKEEEASVGHPQPKETKGVDSREEYTTDDQAGWSAVVPRAGTVLEVNLLRTSRPVLTEVWAAFFVKEVRNEADGSHVLECHYIGCEDEVEGSALAVAGQAGPLNVHLCLSTPCMVIGDMEALHTTSARFWEVADFKADYGPRDLSKRLARWQKELSSGDALPKRRARAPAKPPGDGVAGGRKKAKEDAPARGAKKKPAAAVPEGVKERLEKKLRGLRGLREEGHGREKSQAVESVSDESGAVGSEEDSSGYAPTEPLGTGSLLEGVAKPARREKDRSGNQREVVPYEGTKGITMKGLSGQLARKALAVDDVRAKAKKKKRKKSTSSRALSLLRDLILNKTGTERKRAKEKDRSGKKKKKRRKLVDGVIVSSSSSSGADSDSREKEEQVDSSEEDMEAPMRRKSRDNPGSVLSMLTEHVRSQMDQDSVTEVSKNPKLTGGVKVTSFFNLHIRPSYGSHLKELREMYTLAMTIDLLRKGELGRVGDSLSARFMALHQSLIDQSWATARHMELFPLEESTAASSALVLASRKHQRLVDKVQGKSGWTPWQPKGKGNPRPDWSQWGESNPKGKKGESRRGEVSTSVGAPLACAVRDDALKMAGPVTWADILVLCSSIGQAAALEEVRAAAFVLRWSERSWQYRGQPVLNGLFGVEKPTHLPSGEPVLRLIMNLVPSNSVLKTFEGSVSSLPQITSWMSTVIEDGSELRVWQSDMTNAFYLFKIPCSWSPLLSFNIMASGQELGYNDEEVYTLAYSVLPMGWSSSVAIMQEASEVILKMGSLPREEQLSRGRALPPWMTGIMRQAERQEKAWWHVYLDNFAAGEVDSCDGPFDGGRRLHSLAEKAWEEAGVVSSSKKRKSAEELAQELGAFIDGKNKTIGGSPERLLKLVQATVIVLKQPHLSKKLTQVLAGRWVHVFLVQVITASDASSSGGAVGLAPELTPEGMDFVGASMQERHTISANILVVSLFNGIGGAMRCYDILGVLPKAVICFDTHGPANGVTAKRWPSAELLGDVRQITEEMVDGWFRKTVPLDEVHLWAGFPCTDLSSAKAGRQGLAGEASGLFWEVVRVRKLLHRRAPVHVTVKCVAENVASMDKGECETITKHMEVFPYWLNSSDATPLNRPRLCWCSEELEGCLEGLEFAEQSHWTEVRAVAAYPDERQWLSEGAE</sequence>
<evidence type="ECO:0000313" key="19">
    <source>
        <dbReference type="EMBL" id="CAI4016862.1"/>
    </source>
</evidence>
<reference evidence="20" key="2">
    <citation type="submission" date="2024-04" db="EMBL/GenBank/DDBJ databases">
        <authorList>
            <person name="Chen Y."/>
            <person name="Shah S."/>
            <person name="Dougan E. K."/>
            <person name="Thang M."/>
            <person name="Chan C."/>
        </authorList>
    </citation>
    <scope>NUCLEOTIDE SEQUENCE [LARGE SCALE GENOMIC DNA]</scope>
</reference>
<organism evidence="19">
    <name type="scientific">Cladocopium goreaui</name>
    <dbReference type="NCBI Taxonomy" id="2562237"/>
    <lineage>
        <taxon>Eukaryota</taxon>
        <taxon>Sar</taxon>
        <taxon>Alveolata</taxon>
        <taxon>Dinophyceae</taxon>
        <taxon>Suessiales</taxon>
        <taxon>Symbiodiniaceae</taxon>
        <taxon>Cladocopium</taxon>
    </lineage>
</organism>
<dbReference type="SMART" id="SM00831">
    <property type="entry name" value="Cation_ATPase_N"/>
    <property type="match status" value="1"/>
</dbReference>
<name>A0A9P1DWT8_9DINO</name>
<dbReference type="InterPro" id="IPR023214">
    <property type="entry name" value="HAD_sf"/>
</dbReference>
<dbReference type="GO" id="GO:0008168">
    <property type="term" value="F:methyltransferase activity"/>
    <property type="evidence" value="ECO:0007669"/>
    <property type="project" value="UniProtKB-KW"/>
</dbReference>
<dbReference type="InterPro" id="IPR011009">
    <property type="entry name" value="Kinase-like_dom_sf"/>
</dbReference>
<evidence type="ECO:0000259" key="18">
    <source>
        <dbReference type="SMART" id="SM00831"/>
    </source>
</evidence>
<feature type="compositionally biased region" description="Basic and acidic residues" evidence="16">
    <location>
        <begin position="394"/>
        <end position="433"/>
    </location>
</feature>
<proteinExistence type="inferred from homology"/>
<dbReference type="InterPro" id="IPR029063">
    <property type="entry name" value="SAM-dependent_MTases_sf"/>
</dbReference>
<evidence type="ECO:0000256" key="7">
    <source>
        <dbReference type="ARBA" id="ARBA00022692"/>
    </source>
</evidence>
<accession>A0A9P1DWT8</accession>
<feature type="transmembrane region" description="Helical" evidence="17">
    <location>
        <begin position="670"/>
        <end position="693"/>
    </location>
</feature>
<feature type="transmembrane region" description="Helical" evidence="17">
    <location>
        <begin position="1163"/>
        <end position="1189"/>
    </location>
</feature>
<evidence type="ECO:0000313" key="20">
    <source>
        <dbReference type="EMBL" id="CAL1170237.1"/>
    </source>
</evidence>
<feature type="region of interest" description="Disordered" evidence="16">
    <location>
        <begin position="1758"/>
        <end position="1902"/>
    </location>
</feature>
<dbReference type="GO" id="GO:0016887">
    <property type="term" value="F:ATP hydrolysis activity"/>
    <property type="evidence" value="ECO:0007669"/>
    <property type="project" value="InterPro"/>
</dbReference>
<dbReference type="PRINTS" id="PR00119">
    <property type="entry name" value="CATATPASE"/>
</dbReference>
<keyword evidence="12" id="KW-1278">Translocase</keyword>
<dbReference type="InterPro" id="IPR023298">
    <property type="entry name" value="ATPase_P-typ_TM_dom_sf"/>
</dbReference>
<keyword evidence="11" id="KW-0460">Magnesium</keyword>
<dbReference type="NCBIfam" id="TIGR01647">
    <property type="entry name" value="ATPase-IIIA_H"/>
    <property type="match status" value="1"/>
</dbReference>
<dbReference type="SUPFAM" id="SSF81665">
    <property type="entry name" value="Calcium ATPase, transmembrane domain M"/>
    <property type="match status" value="1"/>
</dbReference>
<evidence type="ECO:0000256" key="9">
    <source>
        <dbReference type="ARBA" id="ARBA00022741"/>
    </source>
</evidence>